<comment type="caution">
    <text evidence="1">The sequence shown here is derived from an EMBL/GenBank/DDBJ whole genome shotgun (WGS) entry which is preliminary data.</text>
</comment>
<evidence type="ECO:0008006" key="3">
    <source>
        <dbReference type="Google" id="ProtNLM"/>
    </source>
</evidence>
<sequence>MTFKLDHHNKILTILDSLDADVLRDNTAYFGGGTLLTLDLGEYRWSKDVDFLCPISSVGYKYLRSLIFESGYRALFRDQNRVQIGRGTADQYGIRMVINVDSESIRTEIIVEGRFELDPPRYLDWSPVACLSLSDCFTSKLLANSDRYLDSSVESRDLIDLAILRLQSSIPAAAINKAENAYEVIRPLKASIQHFQERETYRERCFKGLQVEADQIPEIIDGIDLLAGDLSLGQTKRTYRERYDDVY</sequence>
<gene>
    <name evidence="1" type="ORF">C1752_00039</name>
</gene>
<keyword evidence="2" id="KW-1185">Reference proteome</keyword>
<organism evidence="1 2">
    <name type="scientific">Acaryochloris thomasi RCC1774</name>
    <dbReference type="NCBI Taxonomy" id="1764569"/>
    <lineage>
        <taxon>Bacteria</taxon>
        <taxon>Bacillati</taxon>
        <taxon>Cyanobacteriota</taxon>
        <taxon>Cyanophyceae</taxon>
        <taxon>Acaryochloridales</taxon>
        <taxon>Acaryochloridaceae</taxon>
        <taxon>Acaryochloris</taxon>
        <taxon>Acaryochloris thomasi</taxon>
    </lineage>
</organism>
<name>A0A2W1JPL9_9CYAN</name>
<dbReference type="AlphaFoldDB" id="A0A2W1JPL9"/>
<dbReference type="Pfam" id="PF08843">
    <property type="entry name" value="AbiEii"/>
    <property type="match status" value="1"/>
</dbReference>
<dbReference type="OrthoDB" id="5508069at2"/>
<evidence type="ECO:0000313" key="2">
    <source>
        <dbReference type="Proteomes" id="UP000248857"/>
    </source>
</evidence>
<dbReference type="Proteomes" id="UP000248857">
    <property type="component" value="Unassembled WGS sequence"/>
</dbReference>
<protein>
    <recommendedName>
        <fullName evidence="3">Nucleotidyl transferase AbiEii/AbiGii toxin family protein</fullName>
    </recommendedName>
</protein>
<accession>A0A2W1JPL9</accession>
<dbReference type="RefSeq" id="WP_110984030.1">
    <property type="nucleotide sequence ID" value="NZ_CAWNWM010000001.1"/>
</dbReference>
<dbReference type="InterPro" id="IPR014942">
    <property type="entry name" value="AbiEii"/>
</dbReference>
<evidence type="ECO:0000313" key="1">
    <source>
        <dbReference type="EMBL" id="PZD75249.1"/>
    </source>
</evidence>
<proteinExistence type="predicted"/>
<reference evidence="1 2" key="1">
    <citation type="journal article" date="2018" name="Sci. Rep.">
        <title>A novel species of the marine cyanobacterium Acaryochloris with a unique pigment content and lifestyle.</title>
        <authorList>
            <person name="Partensky F."/>
            <person name="Six C."/>
            <person name="Ratin M."/>
            <person name="Garczarek L."/>
            <person name="Vaulot D."/>
            <person name="Probert I."/>
            <person name="Calteau A."/>
            <person name="Gourvil P."/>
            <person name="Marie D."/>
            <person name="Grebert T."/>
            <person name="Bouchier C."/>
            <person name="Le Panse S."/>
            <person name="Gachenot M."/>
            <person name="Rodriguez F."/>
            <person name="Garrido J.L."/>
        </authorList>
    </citation>
    <scope>NUCLEOTIDE SEQUENCE [LARGE SCALE GENOMIC DNA]</scope>
    <source>
        <strain evidence="1 2">RCC1774</strain>
    </source>
</reference>
<dbReference type="EMBL" id="PQWO01000001">
    <property type="protein sequence ID" value="PZD75249.1"/>
    <property type="molecule type" value="Genomic_DNA"/>
</dbReference>